<gene>
    <name evidence="2" type="ORF">Pfra01_002045200</name>
</gene>
<dbReference type="InterPro" id="IPR012337">
    <property type="entry name" value="RNaseH-like_sf"/>
</dbReference>
<protein>
    <submittedName>
        <fullName evidence="2">Unnamed protein product</fullName>
    </submittedName>
</protein>
<dbReference type="OrthoDB" id="106100at2759"/>
<dbReference type="GO" id="GO:0015074">
    <property type="term" value="P:DNA integration"/>
    <property type="evidence" value="ECO:0007669"/>
    <property type="project" value="InterPro"/>
</dbReference>
<proteinExistence type="predicted"/>
<dbReference type="AlphaFoldDB" id="A0A9W6Y2A0"/>
<accession>A0A9W6Y2A0</accession>
<comment type="caution">
    <text evidence="2">The sequence shown here is derived from an EMBL/GenBank/DDBJ whole genome shotgun (WGS) entry which is preliminary data.</text>
</comment>
<evidence type="ECO:0000313" key="3">
    <source>
        <dbReference type="Proteomes" id="UP001165121"/>
    </source>
</evidence>
<organism evidence="2 3">
    <name type="scientific">Phytophthora fragariaefolia</name>
    <dbReference type="NCBI Taxonomy" id="1490495"/>
    <lineage>
        <taxon>Eukaryota</taxon>
        <taxon>Sar</taxon>
        <taxon>Stramenopiles</taxon>
        <taxon>Oomycota</taxon>
        <taxon>Peronosporomycetes</taxon>
        <taxon>Peronosporales</taxon>
        <taxon>Peronosporaceae</taxon>
        <taxon>Phytophthora</taxon>
    </lineage>
</organism>
<evidence type="ECO:0000313" key="2">
    <source>
        <dbReference type="EMBL" id="GMF50945.1"/>
    </source>
</evidence>
<dbReference type="EMBL" id="BSXT01002793">
    <property type="protein sequence ID" value="GMF50945.1"/>
    <property type="molecule type" value="Genomic_DNA"/>
</dbReference>
<sequence length="116" mass="13360">MSNTDPLRVAQTFEECVYPRFGAPSLIRHDRDPRCMSEVFQAFAEMTQSKSRAVHLLGGDNPQANGQQKRTVKTVIQSVRVYAEDPLHQDWDEIFERLVFAINNSMNTTRKDTLFL</sequence>
<dbReference type="InterPro" id="IPR036397">
    <property type="entry name" value="RNaseH_sf"/>
</dbReference>
<name>A0A9W6Y2A0_9STRA</name>
<dbReference type="GO" id="GO:0003676">
    <property type="term" value="F:nucleic acid binding"/>
    <property type="evidence" value="ECO:0007669"/>
    <property type="project" value="InterPro"/>
</dbReference>
<dbReference type="Gene3D" id="3.30.420.10">
    <property type="entry name" value="Ribonuclease H-like superfamily/Ribonuclease H"/>
    <property type="match status" value="1"/>
</dbReference>
<dbReference type="SUPFAM" id="SSF53098">
    <property type="entry name" value="Ribonuclease H-like"/>
    <property type="match status" value="1"/>
</dbReference>
<evidence type="ECO:0000259" key="1">
    <source>
        <dbReference type="PROSITE" id="PS50994"/>
    </source>
</evidence>
<reference evidence="2" key="1">
    <citation type="submission" date="2023-04" db="EMBL/GenBank/DDBJ databases">
        <title>Phytophthora fragariaefolia NBRC 109709.</title>
        <authorList>
            <person name="Ichikawa N."/>
            <person name="Sato H."/>
            <person name="Tonouchi N."/>
        </authorList>
    </citation>
    <scope>NUCLEOTIDE SEQUENCE</scope>
    <source>
        <strain evidence="2">NBRC 109709</strain>
    </source>
</reference>
<dbReference type="PANTHER" id="PTHR37984:SF5">
    <property type="entry name" value="PROTEIN NYNRIN-LIKE"/>
    <property type="match status" value="1"/>
</dbReference>
<dbReference type="PROSITE" id="PS50994">
    <property type="entry name" value="INTEGRASE"/>
    <property type="match status" value="1"/>
</dbReference>
<dbReference type="InterPro" id="IPR001584">
    <property type="entry name" value="Integrase_cat-core"/>
</dbReference>
<keyword evidence="3" id="KW-1185">Reference proteome</keyword>
<dbReference type="PANTHER" id="PTHR37984">
    <property type="entry name" value="PROTEIN CBG26694"/>
    <property type="match status" value="1"/>
</dbReference>
<dbReference type="InterPro" id="IPR050951">
    <property type="entry name" value="Retrovirus_Pol_polyprotein"/>
</dbReference>
<feature type="domain" description="Integrase catalytic" evidence="1">
    <location>
        <begin position="1"/>
        <end position="116"/>
    </location>
</feature>
<dbReference type="Proteomes" id="UP001165121">
    <property type="component" value="Unassembled WGS sequence"/>
</dbReference>